<feature type="compositionally biased region" description="Polar residues" evidence="1">
    <location>
        <begin position="435"/>
        <end position="447"/>
    </location>
</feature>
<protein>
    <recommendedName>
        <fullName evidence="4">Esterase PHB depolymerase</fullName>
    </recommendedName>
</protein>
<name>A0A5C6A2R4_9BACT</name>
<dbReference type="Proteomes" id="UP000316213">
    <property type="component" value="Unassembled WGS sequence"/>
</dbReference>
<evidence type="ECO:0000313" key="3">
    <source>
        <dbReference type="Proteomes" id="UP000316213"/>
    </source>
</evidence>
<keyword evidence="3" id="KW-1185">Reference proteome</keyword>
<comment type="caution">
    <text evidence="2">The sequence shown here is derived from an EMBL/GenBank/DDBJ whole genome shotgun (WGS) entry which is preliminary data.</text>
</comment>
<reference evidence="2 3" key="1">
    <citation type="submission" date="2019-02" db="EMBL/GenBank/DDBJ databases">
        <title>Deep-cultivation of Planctomycetes and their phenomic and genomic characterization uncovers novel biology.</title>
        <authorList>
            <person name="Wiegand S."/>
            <person name="Jogler M."/>
            <person name="Boedeker C."/>
            <person name="Pinto D."/>
            <person name="Vollmers J."/>
            <person name="Rivas-Marin E."/>
            <person name="Kohn T."/>
            <person name="Peeters S.H."/>
            <person name="Heuer A."/>
            <person name="Rast P."/>
            <person name="Oberbeckmann S."/>
            <person name="Bunk B."/>
            <person name="Jeske O."/>
            <person name="Meyerdierks A."/>
            <person name="Storesund J.E."/>
            <person name="Kallscheuer N."/>
            <person name="Luecker S."/>
            <person name="Lage O.M."/>
            <person name="Pohl T."/>
            <person name="Merkel B.J."/>
            <person name="Hornburger P."/>
            <person name="Mueller R.-W."/>
            <person name="Bruemmer F."/>
            <person name="Labrenz M."/>
            <person name="Spormann A.M."/>
            <person name="Op Den Camp H."/>
            <person name="Overmann J."/>
            <person name="Amann R."/>
            <person name="Jetten M.S.M."/>
            <person name="Mascher T."/>
            <person name="Medema M.H."/>
            <person name="Devos D.P."/>
            <person name="Kaster A.-K."/>
            <person name="Ovreas L."/>
            <person name="Rohde M."/>
            <person name="Galperin M.Y."/>
            <person name="Jogler C."/>
        </authorList>
    </citation>
    <scope>NUCLEOTIDE SEQUENCE [LARGE SCALE GENOMIC DNA]</scope>
    <source>
        <strain evidence="2 3">Pla100</strain>
    </source>
</reference>
<evidence type="ECO:0008006" key="4">
    <source>
        <dbReference type="Google" id="ProtNLM"/>
    </source>
</evidence>
<sequence length="447" mass="49080">MFRLVVFIAVMIGLGIPDILSAQQPPYDVVPEAEPPYYRVRYDASALEGELDLPVNYTIWIPPAVETLRGVLVHQHGCGEGSCRSGLTGAYDLHWQSLATKHQCALLSPSYEQPQDADCQRWCDPRNGSGTRFQQALNDLGSASGHAELATVPWALWGHSGGGYWCGIMTLLHPQRVAASWLRSGVPTFIPREDRPSTKVIAMPNEPISVPIMINLGTEEGVTVTKGRFSGVWPAVERFFDPLRAQGNLIGIAIDPATSHQCGDQRYLAIPWFDDCLSFRLPRDSGGSLRDMPADSVWLAEKISTQAVPRSQFKGDSSAAIWLPSERVAHAWMSFVQGEQIDDDTPPPDPTNLTVEDGVLRWEATADLESGIAHFVIERNGKPIATVPDMPKNPFGRPIFQGLQYSDTPLQPLRTMTFVDPDSSKHPGAKYRVRTVNTAGSDSTSLP</sequence>
<proteinExistence type="predicted"/>
<dbReference type="RefSeq" id="WP_197168053.1">
    <property type="nucleotide sequence ID" value="NZ_SJPM01000008.1"/>
</dbReference>
<organism evidence="2 3">
    <name type="scientific">Neorhodopirellula pilleata</name>
    <dbReference type="NCBI Taxonomy" id="2714738"/>
    <lineage>
        <taxon>Bacteria</taxon>
        <taxon>Pseudomonadati</taxon>
        <taxon>Planctomycetota</taxon>
        <taxon>Planctomycetia</taxon>
        <taxon>Pirellulales</taxon>
        <taxon>Pirellulaceae</taxon>
        <taxon>Neorhodopirellula</taxon>
    </lineage>
</organism>
<gene>
    <name evidence="2" type="ORF">Pla100_38020</name>
</gene>
<evidence type="ECO:0000313" key="2">
    <source>
        <dbReference type="EMBL" id="TWT94192.1"/>
    </source>
</evidence>
<evidence type="ECO:0000256" key="1">
    <source>
        <dbReference type="SAM" id="MobiDB-lite"/>
    </source>
</evidence>
<dbReference type="AlphaFoldDB" id="A0A5C6A2R4"/>
<accession>A0A5C6A2R4</accession>
<dbReference type="EMBL" id="SJPM01000008">
    <property type="protein sequence ID" value="TWT94192.1"/>
    <property type="molecule type" value="Genomic_DNA"/>
</dbReference>
<feature type="region of interest" description="Disordered" evidence="1">
    <location>
        <begin position="421"/>
        <end position="447"/>
    </location>
</feature>
<dbReference type="InterPro" id="IPR029058">
    <property type="entry name" value="AB_hydrolase_fold"/>
</dbReference>
<dbReference type="Gene3D" id="3.40.50.1820">
    <property type="entry name" value="alpha/beta hydrolase"/>
    <property type="match status" value="1"/>
</dbReference>
<dbReference type="SUPFAM" id="SSF53474">
    <property type="entry name" value="alpha/beta-Hydrolases"/>
    <property type="match status" value="1"/>
</dbReference>